<dbReference type="Proteomes" id="UP000478052">
    <property type="component" value="Unassembled WGS sequence"/>
</dbReference>
<reference evidence="1 2" key="1">
    <citation type="submission" date="2019-08" db="EMBL/GenBank/DDBJ databases">
        <title>Whole genome of Aphis craccivora.</title>
        <authorList>
            <person name="Voronova N.V."/>
            <person name="Shulinski R.S."/>
            <person name="Bandarenka Y.V."/>
            <person name="Zhorov D.G."/>
            <person name="Warner D."/>
        </authorList>
    </citation>
    <scope>NUCLEOTIDE SEQUENCE [LARGE SCALE GENOMIC DNA]</scope>
    <source>
        <strain evidence="1">180601</strain>
        <tissue evidence="1">Whole Body</tissue>
    </source>
</reference>
<keyword evidence="2" id="KW-1185">Reference proteome</keyword>
<dbReference type="AlphaFoldDB" id="A0A6G0YAP3"/>
<name>A0A6G0YAP3_APHCR</name>
<organism evidence="1 2">
    <name type="scientific">Aphis craccivora</name>
    <name type="common">Cowpea aphid</name>
    <dbReference type="NCBI Taxonomy" id="307492"/>
    <lineage>
        <taxon>Eukaryota</taxon>
        <taxon>Metazoa</taxon>
        <taxon>Ecdysozoa</taxon>
        <taxon>Arthropoda</taxon>
        <taxon>Hexapoda</taxon>
        <taxon>Insecta</taxon>
        <taxon>Pterygota</taxon>
        <taxon>Neoptera</taxon>
        <taxon>Paraneoptera</taxon>
        <taxon>Hemiptera</taxon>
        <taxon>Sternorrhyncha</taxon>
        <taxon>Aphidomorpha</taxon>
        <taxon>Aphidoidea</taxon>
        <taxon>Aphididae</taxon>
        <taxon>Aphidini</taxon>
        <taxon>Aphis</taxon>
        <taxon>Aphis</taxon>
    </lineage>
</organism>
<evidence type="ECO:0000313" key="2">
    <source>
        <dbReference type="Proteomes" id="UP000478052"/>
    </source>
</evidence>
<accession>A0A6G0YAP3</accession>
<evidence type="ECO:0000313" key="1">
    <source>
        <dbReference type="EMBL" id="KAF0752131.1"/>
    </source>
</evidence>
<protein>
    <submittedName>
        <fullName evidence="1">Uncharacterized protein</fullName>
    </submittedName>
</protein>
<dbReference type="EMBL" id="VUJU01005152">
    <property type="protein sequence ID" value="KAF0752131.1"/>
    <property type="molecule type" value="Genomic_DNA"/>
</dbReference>
<sequence length="92" mass="10767">MTSLKTRRNYLNLNFLFKLLNYEIDCKSLLENLNFNTNPKNTRNNNLFFLRNTKTNYSLNSPANMIMSLGNLANLDLFHCSNNDIKQIYGLI</sequence>
<comment type="caution">
    <text evidence="1">The sequence shown here is derived from an EMBL/GenBank/DDBJ whole genome shotgun (WGS) entry which is preliminary data.</text>
</comment>
<proteinExistence type="predicted"/>
<gene>
    <name evidence="1" type="ORF">FWK35_00016111</name>
</gene>